<dbReference type="EMBL" id="BTSX01000006">
    <property type="protein sequence ID" value="GMT04592.1"/>
    <property type="molecule type" value="Genomic_DNA"/>
</dbReference>
<evidence type="ECO:0000313" key="2">
    <source>
        <dbReference type="EMBL" id="GMT04592.1"/>
    </source>
</evidence>
<keyword evidence="3" id="KW-1185">Reference proteome</keyword>
<evidence type="ECO:0000256" key="1">
    <source>
        <dbReference type="SAM" id="Phobius"/>
    </source>
</evidence>
<proteinExistence type="predicted"/>
<evidence type="ECO:0000313" key="3">
    <source>
        <dbReference type="Proteomes" id="UP001432027"/>
    </source>
</evidence>
<protein>
    <recommendedName>
        <fullName evidence="4">G protein-coupled receptor</fullName>
    </recommendedName>
</protein>
<sequence>MPIVAKRYHLMGIDSTFTSFAISLGSVPFFIALILFSSENRFQALTSIELGAGISMLGHWSFTEGEVTVCSDSTVYAGVWWWIELVALVITEAFSMAVYIVGSVGRVEVVPTRARTFTVALLFTFSVVCAGITNKMIMKNRLSLSSSSLPLVFSLSLPSLFLSSLSY</sequence>
<name>A0AAV5UDG5_9BILA</name>
<keyword evidence="1" id="KW-1133">Transmembrane helix</keyword>
<organism evidence="2 3">
    <name type="scientific">Pristionchus entomophagus</name>
    <dbReference type="NCBI Taxonomy" id="358040"/>
    <lineage>
        <taxon>Eukaryota</taxon>
        <taxon>Metazoa</taxon>
        <taxon>Ecdysozoa</taxon>
        <taxon>Nematoda</taxon>
        <taxon>Chromadorea</taxon>
        <taxon>Rhabditida</taxon>
        <taxon>Rhabditina</taxon>
        <taxon>Diplogasteromorpha</taxon>
        <taxon>Diplogasteroidea</taxon>
        <taxon>Neodiplogasteridae</taxon>
        <taxon>Pristionchus</taxon>
    </lineage>
</organism>
<comment type="caution">
    <text evidence="2">The sequence shown here is derived from an EMBL/GenBank/DDBJ whole genome shotgun (WGS) entry which is preliminary data.</text>
</comment>
<keyword evidence="1" id="KW-0812">Transmembrane</keyword>
<feature type="transmembrane region" description="Helical" evidence="1">
    <location>
        <begin position="16"/>
        <end position="35"/>
    </location>
</feature>
<keyword evidence="1" id="KW-0472">Membrane</keyword>
<dbReference type="AlphaFoldDB" id="A0AAV5UDG5"/>
<feature type="transmembrane region" description="Helical" evidence="1">
    <location>
        <begin position="114"/>
        <end position="133"/>
    </location>
</feature>
<feature type="non-terminal residue" evidence="2">
    <location>
        <position position="167"/>
    </location>
</feature>
<evidence type="ECO:0008006" key="4">
    <source>
        <dbReference type="Google" id="ProtNLM"/>
    </source>
</evidence>
<gene>
    <name evidence="2" type="ORF">PENTCL1PPCAC_26766</name>
</gene>
<dbReference type="Proteomes" id="UP001432027">
    <property type="component" value="Unassembled WGS sequence"/>
</dbReference>
<reference evidence="2" key="1">
    <citation type="submission" date="2023-10" db="EMBL/GenBank/DDBJ databases">
        <title>Genome assembly of Pristionchus species.</title>
        <authorList>
            <person name="Yoshida K."/>
            <person name="Sommer R.J."/>
        </authorList>
    </citation>
    <scope>NUCLEOTIDE SEQUENCE</scope>
    <source>
        <strain evidence="2">RS0144</strain>
    </source>
</reference>
<accession>A0AAV5UDG5</accession>
<feature type="transmembrane region" description="Helical" evidence="1">
    <location>
        <begin position="80"/>
        <end position="102"/>
    </location>
</feature>